<proteinExistence type="predicted"/>
<sequence length="80" mass="8751">MGDIVLNLCCGSGAHRVTTGGLRARQLICPTQIFMVCENAVDKRKALRKMLGDMICNSYTGKEVEELALEAGFCMRLVEA</sequence>
<name>A0A6N2NI65_SALVM</name>
<reference evidence="1" key="1">
    <citation type="submission" date="2019-03" db="EMBL/GenBank/DDBJ databases">
        <authorList>
            <person name="Mank J."/>
            <person name="Almeida P."/>
        </authorList>
    </citation>
    <scope>NUCLEOTIDE SEQUENCE</scope>
    <source>
        <strain evidence="1">78183</strain>
    </source>
</reference>
<protein>
    <submittedName>
        <fullName evidence="1">Uncharacterized protein</fullName>
    </submittedName>
</protein>
<accession>A0A6N2NI65</accession>
<dbReference type="AlphaFoldDB" id="A0A6N2NI65"/>
<gene>
    <name evidence="1" type="ORF">SVIM_LOCUS457808</name>
</gene>
<evidence type="ECO:0000313" key="1">
    <source>
        <dbReference type="EMBL" id="VFU61236.1"/>
    </source>
</evidence>
<dbReference type="EMBL" id="CAADRP010002107">
    <property type="protein sequence ID" value="VFU61236.1"/>
    <property type="molecule type" value="Genomic_DNA"/>
</dbReference>
<organism evidence="1">
    <name type="scientific">Salix viminalis</name>
    <name type="common">Common osier</name>
    <name type="synonym">Basket willow</name>
    <dbReference type="NCBI Taxonomy" id="40686"/>
    <lineage>
        <taxon>Eukaryota</taxon>
        <taxon>Viridiplantae</taxon>
        <taxon>Streptophyta</taxon>
        <taxon>Embryophyta</taxon>
        <taxon>Tracheophyta</taxon>
        <taxon>Spermatophyta</taxon>
        <taxon>Magnoliopsida</taxon>
        <taxon>eudicotyledons</taxon>
        <taxon>Gunneridae</taxon>
        <taxon>Pentapetalae</taxon>
        <taxon>rosids</taxon>
        <taxon>fabids</taxon>
        <taxon>Malpighiales</taxon>
        <taxon>Salicaceae</taxon>
        <taxon>Saliceae</taxon>
        <taxon>Salix</taxon>
    </lineage>
</organism>